<protein>
    <recommendedName>
        <fullName evidence="2">SMP-30/Gluconolactonase/LRE-like region domain-containing protein</fullName>
    </recommendedName>
</protein>
<reference evidence="1" key="1">
    <citation type="submission" date="2006-10" db="EMBL/GenBank/DDBJ databases">
        <title>Complete sequence of Solibacter usitatus Ellin6076.</title>
        <authorList>
            <consortium name="US DOE Joint Genome Institute"/>
            <person name="Copeland A."/>
            <person name="Lucas S."/>
            <person name="Lapidus A."/>
            <person name="Barry K."/>
            <person name="Detter J.C."/>
            <person name="Glavina del Rio T."/>
            <person name="Hammon N."/>
            <person name="Israni S."/>
            <person name="Dalin E."/>
            <person name="Tice H."/>
            <person name="Pitluck S."/>
            <person name="Thompson L.S."/>
            <person name="Brettin T."/>
            <person name="Bruce D."/>
            <person name="Han C."/>
            <person name="Tapia R."/>
            <person name="Gilna P."/>
            <person name="Schmutz J."/>
            <person name="Larimer F."/>
            <person name="Land M."/>
            <person name="Hauser L."/>
            <person name="Kyrpides N."/>
            <person name="Mikhailova N."/>
            <person name="Janssen P.H."/>
            <person name="Kuske C.R."/>
            <person name="Richardson P."/>
        </authorList>
    </citation>
    <scope>NUCLEOTIDE SEQUENCE</scope>
    <source>
        <strain evidence="1">Ellin6076</strain>
    </source>
</reference>
<dbReference type="AlphaFoldDB" id="Q026A6"/>
<organism evidence="1">
    <name type="scientific">Solibacter usitatus (strain Ellin6076)</name>
    <dbReference type="NCBI Taxonomy" id="234267"/>
    <lineage>
        <taxon>Bacteria</taxon>
        <taxon>Pseudomonadati</taxon>
        <taxon>Acidobacteriota</taxon>
        <taxon>Terriglobia</taxon>
        <taxon>Bryobacterales</taxon>
        <taxon>Solibacteraceae</taxon>
        <taxon>Candidatus Solibacter</taxon>
    </lineage>
</organism>
<evidence type="ECO:0008006" key="2">
    <source>
        <dbReference type="Google" id="ProtNLM"/>
    </source>
</evidence>
<dbReference type="SUPFAM" id="SSF101898">
    <property type="entry name" value="NHL repeat"/>
    <property type="match status" value="1"/>
</dbReference>
<dbReference type="KEGG" id="sus:Acid_2173"/>
<dbReference type="InParanoid" id="Q026A6"/>
<dbReference type="Gene3D" id="2.130.10.10">
    <property type="entry name" value="YVTN repeat-like/Quinoprotein amine dehydrogenase"/>
    <property type="match status" value="1"/>
</dbReference>
<dbReference type="eggNOG" id="COG3391">
    <property type="taxonomic scope" value="Bacteria"/>
</dbReference>
<dbReference type="STRING" id="234267.Acid_2173"/>
<proteinExistence type="predicted"/>
<dbReference type="EMBL" id="CP000473">
    <property type="protein sequence ID" value="ABJ83163.1"/>
    <property type="molecule type" value="Genomic_DNA"/>
</dbReference>
<name>Q026A6_SOLUE</name>
<evidence type="ECO:0000313" key="1">
    <source>
        <dbReference type="EMBL" id="ABJ83163.1"/>
    </source>
</evidence>
<dbReference type="InterPro" id="IPR015943">
    <property type="entry name" value="WD40/YVTN_repeat-like_dom_sf"/>
</dbReference>
<dbReference type="HOGENOM" id="CLU_050676_0_0_0"/>
<accession>Q026A6</accession>
<gene>
    <name evidence="1" type="ordered locus">Acid_2173</name>
</gene>
<sequence length="418" mass="45249" precursor="true">MAKWALRNSYVRIFGPLCIAAFVSAGDTEPRWSALNKTAREAVQAKDYGKLRTTLIELRPLSPGNPRVAYNLAASEAMLGHREAALAALRNWSGMGLVYDVAGDDDFASVREPPEFRGILERVAESRRAVSGSAPAFAIAEADILPEDIAYDAKSRRFFVSSVRQGRIVTGDGKLFARAEWSVLALRADAKRRTLWATTGWVPHCALCKAADKDRTSLLAFDLDTGALRQRVESPVPGLLGDMTLGRGGDVYVSEGIHGAVLRLKAGAKEFERLDAEGEFPSPQTPALSADERILYVPDYVRGIAAIHLRDRKVEWLVPADDIALSGIDGLYVYGGGFLAVQNGTSPARIVRFTGDLKGMRVLETNTPGLGEPTHGVIVGNEFYFIANSGWGGYDGEGKKKAGSAAVVSSVRKIRLDR</sequence>